<evidence type="ECO:0000313" key="2">
    <source>
        <dbReference type="Proteomes" id="UP000193827"/>
    </source>
</evidence>
<proteinExistence type="predicted"/>
<dbReference type="EMBL" id="FWFL01000007">
    <property type="protein sequence ID" value="SLN53518.1"/>
    <property type="molecule type" value="Genomic_DNA"/>
</dbReference>
<name>A0A1Y5T6D5_9RHOB</name>
<dbReference type="RefSeq" id="WP_085893064.1">
    <property type="nucleotide sequence ID" value="NZ_FWFL01000007.1"/>
</dbReference>
<protein>
    <submittedName>
        <fullName evidence="1">WbqC-like protein family protein</fullName>
    </submittedName>
</protein>
<accession>A0A1Y5T6D5</accession>
<dbReference type="AlphaFoldDB" id="A0A1Y5T6D5"/>
<organism evidence="1 2">
    <name type="scientific">Roseovarius litorisediminis</name>
    <dbReference type="NCBI Taxonomy" id="1312363"/>
    <lineage>
        <taxon>Bacteria</taxon>
        <taxon>Pseudomonadati</taxon>
        <taxon>Pseudomonadota</taxon>
        <taxon>Alphaproteobacteria</taxon>
        <taxon>Rhodobacterales</taxon>
        <taxon>Roseobacteraceae</taxon>
        <taxon>Roseovarius</taxon>
    </lineage>
</organism>
<gene>
    <name evidence="1" type="ORF">PEL8287_02842</name>
</gene>
<dbReference type="Pfam" id="PF08889">
    <property type="entry name" value="WbqC"/>
    <property type="match status" value="1"/>
</dbReference>
<evidence type="ECO:0000313" key="1">
    <source>
        <dbReference type="EMBL" id="SLN53518.1"/>
    </source>
</evidence>
<dbReference type="Proteomes" id="UP000193827">
    <property type="component" value="Unassembled WGS sequence"/>
</dbReference>
<keyword evidence="2" id="KW-1185">Reference proteome</keyword>
<reference evidence="1 2" key="1">
    <citation type="submission" date="2017-03" db="EMBL/GenBank/DDBJ databases">
        <authorList>
            <person name="Afonso C.L."/>
            <person name="Miller P.J."/>
            <person name="Scott M.A."/>
            <person name="Spackman E."/>
            <person name="Goraichik I."/>
            <person name="Dimitrov K.M."/>
            <person name="Suarez D.L."/>
            <person name="Swayne D.E."/>
        </authorList>
    </citation>
    <scope>NUCLEOTIDE SEQUENCE [LARGE SCALE GENOMIC DNA]</scope>
    <source>
        <strain evidence="1 2">CECT 8287</strain>
    </source>
</reference>
<dbReference type="InterPro" id="IPR014985">
    <property type="entry name" value="WbqC"/>
</dbReference>
<dbReference type="OrthoDB" id="3611744at2"/>
<sequence>MKLGIMQPYFFPYAQQFRHIAQCDQWIVFDTVKFSRKSWTSRNRVANRDTEWGYISVPVAKGATNGTIAQAEIGQTDWRSTFFNQLRSYETVAPYYLQTIGILRNCIEADVDTLGTLNTRILRTIASSLGIQTEIKRLSEMELELPTAAEPGEWALIISKQMGASVYSNAPGGRHLFDSDRYLKNGVTLEFYEPAPLEYPTVGLPFVPDLAVIDTLMWLGRDGVSQFVLS</sequence>